<dbReference type="RefSeq" id="WP_335959704.1">
    <property type="nucleotide sequence ID" value="NZ_JAXBLX010000006.1"/>
</dbReference>
<dbReference type="EMBL" id="JBHLUX010000036">
    <property type="protein sequence ID" value="MFC0471798.1"/>
    <property type="molecule type" value="Genomic_DNA"/>
</dbReference>
<keyword evidence="1" id="KW-0812">Transmembrane</keyword>
<evidence type="ECO:0000256" key="1">
    <source>
        <dbReference type="SAM" id="Phobius"/>
    </source>
</evidence>
<evidence type="ECO:0000313" key="3">
    <source>
        <dbReference type="Proteomes" id="UP001589838"/>
    </source>
</evidence>
<feature type="transmembrane region" description="Helical" evidence="1">
    <location>
        <begin position="176"/>
        <end position="195"/>
    </location>
</feature>
<name>A0ABV6KEP7_9BACI</name>
<feature type="transmembrane region" description="Helical" evidence="1">
    <location>
        <begin position="69"/>
        <end position="90"/>
    </location>
</feature>
<gene>
    <name evidence="2" type="ORF">ACFFHM_15150</name>
</gene>
<feature type="transmembrane region" description="Helical" evidence="1">
    <location>
        <begin position="151"/>
        <end position="170"/>
    </location>
</feature>
<dbReference type="Pfam" id="PF22765">
    <property type="entry name" value="DUF7010"/>
    <property type="match status" value="1"/>
</dbReference>
<dbReference type="Proteomes" id="UP001589838">
    <property type="component" value="Unassembled WGS sequence"/>
</dbReference>
<reference evidence="2 3" key="1">
    <citation type="submission" date="2024-09" db="EMBL/GenBank/DDBJ databases">
        <authorList>
            <person name="Sun Q."/>
            <person name="Mori K."/>
        </authorList>
    </citation>
    <scope>NUCLEOTIDE SEQUENCE [LARGE SCALE GENOMIC DNA]</scope>
    <source>
        <strain evidence="2 3">NCAIM B.02610</strain>
    </source>
</reference>
<feature type="transmembrane region" description="Helical" evidence="1">
    <location>
        <begin position="128"/>
        <end position="146"/>
    </location>
</feature>
<feature type="transmembrane region" description="Helical" evidence="1">
    <location>
        <begin position="39"/>
        <end position="63"/>
    </location>
</feature>
<organism evidence="2 3">
    <name type="scientific">Halalkalibacter kiskunsagensis</name>
    <dbReference type="NCBI Taxonomy" id="1548599"/>
    <lineage>
        <taxon>Bacteria</taxon>
        <taxon>Bacillati</taxon>
        <taxon>Bacillota</taxon>
        <taxon>Bacilli</taxon>
        <taxon>Bacillales</taxon>
        <taxon>Bacillaceae</taxon>
        <taxon>Halalkalibacter</taxon>
    </lineage>
</organism>
<evidence type="ECO:0000313" key="2">
    <source>
        <dbReference type="EMBL" id="MFC0471798.1"/>
    </source>
</evidence>
<sequence length="213" mass="24437">MEELRSKAVAKCYYLVIKGDKDMDLLEVKNELAVKSKNGIAFLLAGSIIWMIITVIFLQPLGIREKNIFLFYSTGLTFPLAIIISKVIKADWKNKDNPLSKLGLYLNLAQLMYFPIIFWAFVTNPTNMVLFFAIITGAHFFPFGWLYNTKVYFFIAPIISIINLVIGLTLAGEKLWLLPFTMVIFLLFLNILLYIDYKKKVYVIANATKNLNL</sequence>
<comment type="caution">
    <text evidence="2">The sequence shown here is derived from an EMBL/GenBank/DDBJ whole genome shotgun (WGS) entry which is preliminary data.</text>
</comment>
<proteinExistence type="predicted"/>
<keyword evidence="3" id="KW-1185">Reference proteome</keyword>
<protein>
    <submittedName>
        <fullName evidence="2">DUF7010 family protein</fullName>
    </submittedName>
</protein>
<keyword evidence="1" id="KW-0472">Membrane</keyword>
<dbReference type="InterPro" id="IPR053824">
    <property type="entry name" value="DUF7010"/>
</dbReference>
<keyword evidence="1" id="KW-1133">Transmembrane helix</keyword>
<feature type="transmembrane region" description="Helical" evidence="1">
    <location>
        <begin position="102"/>
        <end position="122"/>
    </location>
</feature>
<accession>A0ABV6KEP7</accession>